<evidence type="ECO:0000256" key="3">
    <source>
        <dbReference type="ARBA" id="ARBA00022827"/>
    </source>
</evidence>
<keyword evidence="4" id="KW-0560">Oxidoreductase</keyword>
<dbReference type="Gene3D" id="3.50.50.60">
    <property type="entry name" value="FAD/NAD(P)-binding domain"/>
    <property type="match status" value="1"/>
</dbReference>
<dbReference type="InterPro" id="IPR036188">
    <property type="entry name" value="FAD/NAD-bd_sf"/>
</dbReference>
<dbReference type="STRING" id="670483.S7RW34"/>
<reference evidence="7 8" key="1">
    <citation type="journal article" date="2012" name="Science">
        <title>The Paleozoic origin of enzymatic lignin decomposition reconstructed from 31 fungal genomes.</title>
        <authorList>
            <person name="Floudas D."/>
            <person name="Binder M."/>
            <person name="Riley R."/>
            <person name="Barry K."/>
            <person name="Blanchette R.A."/>
            <person name="Henrissat B."/>
            <person name="Martinez A.T."/>
            <person name="Otillar R."/>
            <person name="Spatafora J.W."/>
            <person name="Yadav J.S."/>
            <person name="Aerts A."/>
            <person name="Benoit I."/>
            <person name="Boyd A."/>
            <person name="Carlson A."/>
            <person name="Copeland A."/>
            <person name="Coutinho P.M."/>
            <person name="de Vries R.P."/>
            <person name="Ferreira P."/>
            <person name="Findley K."/>
            <person name="Foster B."/>
            <person name="Gaskell J."/>
            <person name="Glotzer D."/>
            <person name="Gorecki P."/>
            <person name="Heitman J."/>
            <person name="Hesse C."/>
            <person name="Hori C."/>
            <person name="Igarashi K."/>
            <person name="Jurgens J.A."/>
            <person name="Kallen N."/>
            <person name="Kersten P."/>
            <person name="Kohler A."/>
            <person name="Kuees U."/>
            <person name="Kumar T.K.A."/>
            <person name="Kuo A."/>
            <person name="LaButti K."/>
            <person name="Larrondo L.F."/>
            <person name="Lindquist E."/>
            <person name="Ling A."/>
            <person name="Lombard V."/>
            <person name="Lucas S."/>
            <person name="Lundell T."/>
            <person name="Martin R."/>
            <person name="McLaughlin D.J."/>
            <person name="Morgenstern I."/>
            <person name="Morin E."/>
            <person name="Murat C."/>
            <person name="Nagy L.G."/>
            <person name="Nolan M."/>
            <person name="Ohm R.A."/>
            <person name="Patyshakuliyeva A."/>
            <person name="Rokas A."/>
            <person name="Ruiz-Duenas F.J."/>
            <person name="Sabat G."/>
            <person name="Salamov A."/>
            <person name="Samejima M."/>
            <person name="Schmutz J."/>
            <person name="Slot J.C."/>
            <person name="St John F."/>
            <person name="Stenlid J."/>
            <person name="Sun H."/>
            <person name="Sun S."/>
            <person name="Syed K."/>
            <person name="Tsang A."/>
            <person name="Wiebenga A."/>
            <person name="Young D."/>
            <person name="Pisabarro A."/>
            <person name="Eastwood D.C."/>
            <person name="Martin F."/>
            <person name="Cullen D."/>
            <person name="Grigoriev I.V."/>
            <person name="Hibbett D.S."/>
        </authorList>
    </citation>
    <scope>NUCLEOTIDE SEQUENCE [LARGE SCALE GENOMIC DNA]</scope>
    <source>
        <strain evidence="7 8">ATCC 11539</strain>
    </source>
</reference>
<accession>S7RW34</accession>
<dbReference type="Proteomes" id="UP000030669">
    <property type="component" value="Unassembled WGS sequence"/>
</dbReference>
<proteinExistence type="inferred from homology"/>
<dbReference type="SUPFAM" id="SSF51905">
    <property type="entry name" value="FAD/NAD(P)-binding domain"/>
    <property type="match status" value="1"/>
</dbReference>
<dbReference type="InterPro" id="IPR002938">
    <property type="entry name" value="FAD-bd"/>
</dbReference>
<dbReference type="GO" id="GO:0071949">
    <property type="term" value="F:FAD binding"/>
    <property type="evidence" value="ECO:0007669"/>
    <property type="project" value="InterPro"/>
</dbReference>
<name>S7RW34_GLOTA</name>
<dbReference type="RefSeq" id="XP_007862150.1">
    <property type="nucleotide sequence ID" value="XM_007863959.1"/>
</dbReference>
<dbReference type="GeneID" id="19308060"/>
<feature type="domain" description="FAD-binding" evidence="6">
    <location>
        <begin position="9"/>
        <end position="180"/>
    </location>
</feature>
<protein>
    <submittedName>
        <fullName evidence="7">FAD/NAD P-binding domain-containing protein</fullName>
    </submittedName>
</protein>
<sequence length="432" mass="49021">MSYEGLSFVIIGGSIAGLSCAYTLQNAGHRVTVLEKSATPYDDRLGSIQCPPNMTRILKTWGLTEWIDKFSVKMNAIVMREGSTGEKMGLVIFHPEIMRQLRADYVTLPYRSLWSVLHDMAIRAGADIRLGETAVQVDPDPPSVLLSSGEELRADYIIGADGYESMIKEVVLDHQLRGAMDRRSLTVPTESMRQDEDLYWIDQVWQWDIWLGDGSCVHGFLSRGKREYTLELILSGSDWEFRQDRNGQVCPQDIDMHLSHFEPRIGKIVRLADKLIPTTYYLYQEDCPNLVHESGNVLLVGEAAHPLPPGAGGNAAACLEDAVTLGELLSHCKSKDRAPIFIAAFEDIRLSRSSYIRKSEHFRWGLITVPSGSKEQKMRDENFRSALPRASRGWEDADEELLRDIWDDYITLFDYEAQEAVEEWWTRWGSLI</sequence>
<evidence type="ECO:0000256" key="5">
    <source>
        <dbReference type="ARBA" id="ARBA00023033"/>
    </source>
</evidence>
<dbReference type="KEGG" id="gtr:GLOTRDRAFT_70195"/>
<dbReference type="HOGENOM" id="CLU_009665_19_3_1"/>
<organism evidence="7 8">
    <name type="scientific">Gloeophyllum trabeum (strain ATCC 11539 / FP-39264 / Madison 617)</name>
    <name type="common">Brown rot fungus</name>
    <dbReference type="NCBI Taxonomy" id="670483"/>
    <lineage>
        <taxon>Eukaryota</taxon>
        <taxon>Fungi</taxon>
        <taxon>Dikarya</taxon>
        <taxon>Basidiomycota</taxon>
        <taxon>Agaricomycotina</taxon>
        <taxon>Agaricomycetes</taxon>
        <taxon>Gloeophyllales</taxon>
        <taxon>Gloeophyllaceae</taxon>
        <taxon>Gloeophyllum</taxon>
    </lineage>
</organism>
<evidence type="ECO:0000256" key="1">
    <source>
        <dbReference type="ARBA" id="ARBA00007992"/>
    </source>
</evidence>
<keyword evidence="8" id="KW-1185">Reference proteome</keyword>
<keyword evidence="3" id="KW-0274">FAD</keyword>
<dbReference type="PANTHER" id="PTHR13789:SF306">
    <property type="entry name" value="HYDROXYLASE, PUTATIVE-RELATED"/>
    <property type="match status" value="1"/>
</dbReference>
<dbReference type="GO" id="GO:0004497">
    <property type="term" value="F:monooxygenase activity"/>
    <property type="evidence" value="ECO:0007669"/>
    <property type="project" value="UniProtKB-KW"/>
</dbReference>
<dbReference type="PANTHER" id="PTHR13789">
    <property type="entry name" value="MONOOXYGENASE"/>
    <property type="match status" value="1"/>
</dbReference>
<evidence type="ECO:0000256" key="4">
    <source>
        <dbReference type="ARBA" id="ARBA00023002"/>
    </source>
</evidence>
<dbReference type="OrthoDB" id="1878542at2759"/>
<keyword evidence="5" id="KW-0503">Monooxygenase</keyword>
<dbReference type="PRINTS" id="PR00420">
    <property type="entry name" value="RNGMNOXGNASE"/>
</dbReference>
<dbReference type="EMBL" id="KB469297">
    <property type="protein sequence ID" value="EPQ59065.1"/>
    <property type="molecule type" value="Genomic_DNA"/>
</dbReference>
<evidence type="ECO:0000313" key="8">
    <source>
        <dbReference type="Proteomes" id="UP000030669"/>
    </source>
</evidence>
<keyword evidence="2" id="KW-0285">Flavoprotein</keyword>
<comment type="similarity">
    <text evidence="1">Belongs to the paxM FAD-dependent monooxygenase family.</text>
</comment>
<evidence type="ECO:0000256" key="2">
    <source>
        <dbReference type="ARBA" id="ARBA00022630"/>
    </source>
</evidence>
<dbReference type="eggNOG" id="KOG2614">
    <property type="taxonomic scope" value="Eukaryota"/>
</dbReference>
<dbReference type="Pfam" id="PF01494">
    <property type="entry name" value="FAD_binding_3"/>
    <property type="match status" value="1"/>
</dbReference>
<dbReference type="AlphaFoldDB" id="S7RW34"/>
<evidence type="ECO:0000313" key="7">
    <source>
        <dbReference type="EMBL" id="EPQ59065.1"/>
    </source>
</evidence>
<dbReference type="InterPro" id="IPR050493">
    <property type="entry name" value="FAD-dep_Monooxygenase_BioMet"/>
</dbReference>
<dbReference type="OMA" id="ESTICAR"/>
<gene>
    <name evidence="7" type="ORF">GLOTRDRAFT_70195</name>
</gene>
<evidence type="ECO:0000259" key="6">
    <source>
        <dbReference type="Pfam" id="PF01494"/>
    </source>
</evidence>